<dbReference type="AlphaFoldDB" id="A0A3A1QWW2"/>
<dbReference type="Proteomes" id="UP000265801">
    <property type="component" value="Unassembled WGS sequence"/>
</dbReference>
<keyword evidence="1" id="KW-0446">Lipid-binding</keyword>
<protein>
    <submittedName>
        <fullName evidence="2">DegV family protein</fullName>
    </submittedName>
</protein>
<evidence type="ECO:0000256" key="1">
    <source>
        <dbReference type="ARBA" id="ARBA00023121"/>
    </source>
</evidence>
<evidence type="ECO:0000313" key="2">
    <source>
        <dbReference type="EMBL" id="RIW33070.1"/>
    </source>
</evidence>
<dbReference type="SUPFAM" id="SSF82549">
    <property type="entry name" value="DAK1/DegV-like"/>
    <property type="match status" value="1"/>
</dbReference>
<gene>
    <name evidence="2" type="ORF">D3H55_11820</name>
</gene>
<dbReference type="NCBIfam" id="TIGR00762">
    <property type="entry name" value="DegV"/>
    <property type="match status" value="1"/>
</dbReference>
<dbReference type="EMBL" id="QXIR01000015">
    <property type="protein sequence ID" value="RIW33070.1"/>
    <property type="molecule type" value="Genomic_DNA"/>
</dbReference>
<keyword evidence="3" id="KW-1185">Reference proteome</keyword>
<dbReference type="InterPro" id="IPR050270">
    <property type="entry name" value="DegV_domain_contain"/>
</dbReference>
<comment type="caution">
    <text evidence="2">The sequence shown here is derived from an EMBL/GenBank/DDBJ whole genome shotgun (WGS) entry which is preliminary data.</text>
</comment>
<accession>A0A3A1QWW2</accession>
<dbReference type="InterPro" id="IPR003797">
    <property type="entry name" value="DegV"/>
</dbReference>
<dbReference type="PROSITE" id="PS51482">
    <property type="entry name" value="DEGV"/>
    <property type="match status" value="1"/>
</dbReference>
<dbReference type="OrthoDB" id="1638652at2"/>
<dbReference type="PANTHER" id="PTHR33434">
    <property type="entry name" value="DEGV DOMAIN-CONTAINING PROTEIN DR_1986-RELATED"/>
    <property type="match status" value="1"/>
</dbReference>
<organism evidence="2 3">
    <name type="scientific">Bacillus salacetis</name>
    <dbReference type="NCBI Taxonomy" id="2315464"/>
    <lineage>
        <taxon>Bacteria</taxon>
        <taxon>Bacillati</taxon>
        <taxon>Bacillota</taxon>
        <taxon>Bacilli</taxon>
        <taxon>Bacillales</taxon>
        <taxon>Bacillaceae</taxon>
        <taxon>Bacillus</taxon>
    </lineage>
</organism>
<sequence length="282" mass="31345">MSDLKIAWVTDSTACRSEGIRNNEDVYIVPMNILIGNKEFKDGVDLFPEEMFRLLKGNGADAKTSQPSIGIFQELYTNLQEEYDHIFSIHVSLAFSGTFSSAQQAAQLVDIPVTVIDSKILSYPLTKLILDGMEAAEKGLDPAEIEKFLEAKLNTGKTFVMVGSLEQLHKSGRMNGLSFFLGSMLKIKPILLIEDGKLQVEEKVRSIPKGYSRMRDYLDHALQSKNIKEVYILYGLNKEEADAWVADLSGKYPEISFSSHELGAVIGVHAGENTLGISWFAE</sequence>
<dbReference type="InterPro" id="IPR043168">
    <property type="entry name" value="DegV_C"/>
</dbReference>
<name>A0A3A1QWW2_9BACI</name>
<evidence type="ECO:0000313" key="3">
    <source>
        <dbReference type="Proteomes" id="UP000265801"/>
    </source>
</evidence>
<proteinExistence type="predicted"/>
<dbReference type="GO" id="GO:0008289">
    <property type="term" value="F:lipid binding"/>
    <property type="evidence" value="ECO:0007669"/>
    <property type="project" value="UniProtKB-KW"/>
</dbReference>
<dbReference type="Pfam" id="PF02645">
    <property type="entry name" value="DegV"/>
    <property type="match status" value="1"/>
</dbReference>
<dbReference type="Gene3D" id="3.30.1180.10">
    <property type="match status" value="1"/>
</dbReference>
<reference evidence="2 3" key="1">
    <citation type="submission" date="2018-09" db="EMBL/GenBank/DDBJ databases">
        <title>Bacillus saliacetes sp. nov., isolated from Thai shrimp paste (Ka-pi).</title>
        <authorList>
            <person name="Daroonpunt R."/>
            <person name="Tanasupawat S."/>
            <person name="Yiamsombut S."/>
        </authorList>
    </citation>
    <scope>NUCLEOTIDE SEQUENCE [LARGE SCALE GENOMIC DNA]</scope>
    <source>
        <strain evidence="2 3">SKP7-4</strain>
    </source>
</reference>
<dbReference type="PANTHER" id="PTHR33434:SF2">
    <property type="entry name" value="FATTY ACID-BINDING PROTEIN TM_1468"/>
    <property type="match status" value="1"/>
</dbReference>
<dbReference type="Gene3D" id="3.40.50.10170">
    <property type="match status" value="1"/>
</dbReference>